<dbReference type="Proteomes" id="UP001362999">
    <property type="component" value="Unassembled WGS sequence"/>
</dbReference>
<comment type="caution">
    <text evidence="2">The sequence shown here is derived from an EMBL/GenBank/DDBJ whole genome shotgun (WGS) entry which is preliminary data.</text>
</comment>
<dbReference type="AlphaFoldDB" id="A0AAW0ADX7"/>
<dbReference type="EMBL" id="JAWWNJ010000070">
    <property type="protein sequence ID" value="KAK7007525.1"/>
    <property type="molecule type" value="Genomic_DNA"/>
</dbReference>
<keyword evidence="3" id="KW-1185">Reference proteome</keyword>
<organism evidence="2 3">
    <name type="scientific">Favolaschia claudopus</name>
    <dbReference type="NCBI Taxonomy" id="2862362"/>
    <lineage>
        <taxon>Eukaryota</taxon>
        <taxon>Fungi</taxon>
        <taxon>Dikarya</taxon>
        <taxon>Basidiomycota</taxon>
        <taxon>Agaricomycotina</taxon>
        <taxon>Agaricomycetes</taxon>
        <taxon>Agaricomycetidae</taxon>
        <taxon>Agaricales</taxon>
        <taxon>Marasmiineae</taxon>
        <taxon>Mycenaceae</taxon>
        <taxon>Favolaschia</taxon>
    </lineage>
</organism>
<gene>
    <name evidence="2" type="ORF">R3P38DRAFT_3211863</name>
</gene>
<feature type="compositionally biased region" description="Polar residues" evidence="1">
    <location>
        <begin position="256"/>
        <end position="276"/>
    </location>
</feature>
<proteinExistence type="predicted"/>
<evidence type="ECO:0000313" key="2">
    <source>
        <dbReference type="EMBL" id="KAK7007525.1"/>
    </source>
</evidence>
<protein>
    <recommendedName>
        <fullName evidence="4">PH domain-containing protein</fullName>
    </recommendedName>
</protein>
<reference evidence="2 3" key="1">
    <citation type="journal article" date="2024" name="J Genomics">
        <title>Draft genome sequencing and assembly of Favolaschia claudopus CIRM-BRFM 2984 isolated from oak limbs.</title>
        <authorList>
            <person name="Navarro D."/>
            <person name="Drula E."/>
            <person name="Chaduli D."/>
            <person name="Cazenave R."/>
            <person name="Ahrendt S."/>
            <person name="Wang J."/>
            <person name="Lipzen A."/>
            <person name="Daum C."/>
            <person name="Barry K."/>
            <person name="Grigoriev I.V."/>
            <person name="Favel A."/>
            <person name="Rosso M.N."/>
            <person name="Martin F."/>
        </authorList>
    </citation>
    <scope>NUCLEOTIDE SEQUENCE [LARGE SCALE GENOMIC DNA]</scope>
    <source>
        <strain evidence="2 3">CIRM-BRFM 2984</strain>
    </source>
</reference>
<evidence type="ECO:0000313" key="3">
    <source>
        <dbReference type="Proteomes" id="UP001362999"/>
    </source>
</evidence>
<feature type="region of interest" description="Disordered" evidence="1">
    <location>
        <begin position="256"/>
        <end position="284"/>
    </location>
</feature>
<evidence type="ECO:0000256" key="1">
    <source>
        <dbReference type="SAM" id="MobiDB-lite"/>
    </source>
</evidence>
<evidence type="ECO:0008006" key="4">
    <source>
        <dbReference type="Google" id="ProtNLM"/>
    </source>
</evidence>
<sequence length="465" mass="51410">MTNKTELFRGDCTAEQAQVWLRTLEGTFTEATKEETKLYRFERSVYPGGAAEKWLTDLPAAEKADFKALVKAFDKKWPMPKYVARPQTLVINEIKTNKLRLEDVGQVVKDKDGTEVLSHQAWAQRTRKLLADIPNGDPGMLLMEHVRDGLPVAVRKLIPPATVLDTWEKWLAAVEAIDLHSINDLREEHGLSPATGPEGTTSWTPTISTQNEATFTQLAHALNTTHMLSPGRTPPRAPSTPYTANVVRHTQTDFRQVNQRPTTPPRYTSFNPSTPQRGPPPHMLTSDNTFGGGNTVRPMNSFTRNLMQFPQSPSAGRGGPASLGGDPAKDAELARCLHDNPRLYPNDQAGMQRYTADYAAWSSGPRDYKLFPFSPGTTAPGSRECWRCGLRTSPPHGAGHCPASAQIPALEYNIRRFVGQILFPSGQRAGISQIVDVPYDPFGGRDPEQLLYDEEEAGNGEELTV</sequence>
<name>A0AAW0ADX7_9AGAR</name>
<accession>A0AAW0ADX7</accession>